<proteinExistence type="predicted"/>
<protein>
    <submittedName>
        <fullName evidence="1">DUF1573 domain-containing protein</fullName>
    </submittedName>
</protein>
<dbReference type="RefSeq" id="WP_019245218.1">
    <property type="nucleotide sequence ID" value="NZ_CAPH01000006.1"/>
</dbReference>
<evidence type="ECO:0000313" key="2">
    <source>
        <dbReference type="Proteomes" id="UP001059295"/>
    </source>
</evidence>
<keyword evidence="2" id="KW-1185">Reference proteome</keyword>
<dbReference type="PANTHER" id="PTHR37833">
    <property type="entry name" value="LIPOPROTEIN-RELATED"/>
    <property type="match status" value="1"/>
</dbReference>
<reference evidence="1" key="1">
    <citation type="journal article" date="2022" name="Cell">
        <title>Design, construction, and in vivo augmentation of a complex gut microbiome.</title>
        <authorList>
            <person name="Cheng A.G."/>
            <person name="Ho P.Y."/>
            <person name="Aranda-Diaz A."/>
            <person name="Jain S."/>
            <person name="Yu F.B."/>
            <person name="Meng X."/>
            <person name="Wang M."/>
            <person name="Iakiviak M."/>
            <person name="Nagashima K."/>
            <person name="Zhao A."/>
            <person name="Murugkar P."/>
            <person name="Patil A."/>
            <person name="Atabakhsh K."/>
            <person name="Weakley A."/>
            <person name="Yan J."/>
            <person name="Brumbaugh A.R."/>
            <person name="Higginbottom S."/>
            <person name="Dimas A."/>
            <person name="Shiver A.L."/>
            <person name="Deutschbauer A."/>
            <person name="Neff N."/>
            <person name="Sonnenburg J.L."/>
            <person name="Huang K.C."/>
            <person name="Fischbach M.A."/>
        </authorList>
    </citation>
    <scope>NUCLEOTIDE SEQUENCE</scope>
    <source>
        <strain evidence="1">AP11</strain>
    </source>
</reference>
<dbReference type="Gene3D" id="2.60.40.10">
    <property type="entry name" value="Immunoglobulins"/>
    <property type="match status" value="1"/>
</dbReference>
<accession>A0ABY5UZK0</accession>
<dbReference type="EMBL" id="CP102294">
    <property type="protein sequence ID" value="UWN57388.1"/>
    <property type="molecule type" value="Genomic_DNA"/>
</dbReference>
<name>A0ABY5UZK0_9BACT</name>
<evidence type="ECO:0000313" key="1">
    <source>
        <dbReference type="EMBL" id="UWN57388.1"/>
    </source>
</evidence>
<dbReference type="Pfam" id="PF07610">
    <property type="entry name" value="DUF1573"/>
    <property type="match status" value="1"/>
</dbReference>
<organism evidence="1 2">
    <name type="scientific">Alistipes ihumii AP11</name>
    <dbReference type="NCBI Taxonomy" id="1211813"/>
    <lineage>
        <taxon>Bacteria</taxon>
        <taxon>Pseudomonadati</taxon>
        <taxon>Bacteroidota</taxon>
        <taxon>Bacteroidia</taxon>
        <taxon>Bacteroidales</taxon>
        <taxon>Rikenellaceae</taxon>
        <taxon>Alistipes</taxon>
    </lineage>
</organism>
<gene>
    <name evidence="1" type="ORF">NQ491_01025</name>
</gene>
<dbReference type="Proteomes" id="UP001059295">
    <property type="component" value="Chromosome"/>
</dbReference>
<dbReference type="GeneID" id="82890273"/>
<dbReference type="InterPro" id="IPR013783">
    <property type="entry name" value="Ig-like_fold"/>
</dbReference>
<sequence length="139" mass="15100">MTKSILFLVAVVCAVGCVDRTSLNDGTREAVASRTILLADSMSRDTVDLGRMRQGEIVRQRLLLENGYREPMVILSVSTSCGCTSAEFDRHPVQPGALSDFSFEFDSKGFAGDQIKHITLRTSASPKPFTIVVTGCVAR</sequence>
<dbReference type="InterPro" id="IPR011467">
    <property type="entry name" value="DUF1573"/>
</dbReference>
<dbReference type="PANTHER" id="PTHR37833:SF1">
    <property type="entry name" value="SIGNAL PEPTIDE PROTEIN"/>
    <property type="match status" value="1"/>
</dbReference>